<accession>A0A495IXT9</accession>
<keyword evidence="3" id="KW-1185">Reference proteome</keyword>
<dbReference type="RefSeq" id="WP_121197207.1">
    <property type="nucleotide sequence ID" value="NZ_RBKU01000001.1"/>
</dbReference>
<comment type="caution">
    <text evidence="2">The sequence shown here is derived from an EMBL/GenBank/DDBJ whole genome shotgun (WGS) entry which is preliminary data.</text>
</comment>
<evidence type="ECO:0000313" key="3">
    <source>
        <dbReference type="Proteomes" id="UP000268007"/>
    </source>
</evidence>
<evidence type="ECO:0000313" key="2">
    <source>
        <dbReference type="EMBL" id="RKR81517.1"/>
    </source>
</evidence>
<sequence>MKRLILVCFWFFVSHSAFGQVNKIDTGGDTGYNYSSAFLDGKTLILKSLKKAIYKTYYRFWRTGQIIEIWSEDNIGYCGAITNYIYKYGRGHGGRIIFRKIEIDSSDAAKVISQFVNKSINEIPSQDKLPGWTKGMDGETITIEYSTPDTYSAKSYWEPEEQKSLEGVAINQFYTQLKFILDLQKKYKTFKSELPFGKYTIGMVNMTKYGNRMRAKGGTSLFN</sequence>
<organism evidence="2 3">
    <name type="scientific">Mucilaginibacter gracilis</name>
    <dbReference type="NCBI Taxonomy" id="423350"/>
    <lineage>
        <taxon>Bacteria</taxon>
        <taxon>Pseudomonadati</taxon>
        <taxon>Bacteroidota</taxon>
        <taxon>Sphingobacteriia</taxon>
        <taxon>Sphingobacteriales</taxon>
        <taxon>Sphingobacteriaceae</taxon>
        <taxon>Mucilaginibacter</taxon>
    </lineage>
</organism>
<dbReference type="EMBL" id="RBKU01000001">
    <property type="protein sequence ID" value="RKR81517.1"/>
    <property type="molecule type" value="Genomic_DNA"/>
</dbReference>
<feature type="chain" id="PRO_5019753386" description="GLPGLI family protein" evidence="1">
    <location>
        <begin position="20"/>
        <end position="223"/>
    </location>
</feature>
<gene>
    <name evidence="2" type="ORF">BDD43_1664</name>
</gene>
<keyword evidence="1" id="KW-0732">Signal</keyword>
<evidence type="ECO:0000256" key="1">
    <source>
        <dbReference type="SAM" id="SignalP"/>
    </source>
</evidence>
<dbReference type="Proteomes" id="UP000268007">
    <property type="component" value="Unassembled WGS sequence"/>
</dbReference>
<feature type="signal peptide" evidence="1">
    <location>
        <begin position="1"/>
        <end position="19"/>
    </location>
</feature>
<dbReference type="AlphaFoldDB" id="A0A495IXT9"/>
<dbReference type="OrthoDB" id="982108at2"/>
<evidence type="ECO:0008006" key="4">
    <source>
        <dbReference type="Google" id="ProtNLM"/>
    </source>
</evidence>
<name>A0A495IXT9_9SPHI</name>
<protein>
    <recommendedName>
        <fullName evidence="4">GLPGLI family protein</fullName>
    </recommendedName>
</protein>
<proteinExistence type="predicted"/>
<reference evidence="2 3" key="1">
    <citation type="submission" date="2018-10" db="EMBL/GenBank/DDBJ databases">
        <title>Genomic Encyclopedia of Archaeal and Bacterial Type Strains, Phase II (KMG-II): from individual species to whole genera.</title>
        <authorList>
            <person name="Goeker M."/>
        </authorList>
    </citation>
    <scope>NUCLEOTIDE SEQUENCE [LARGE SCALE GENOMIC DNA]</scope>
    <source>
        <strain evidence="2 3">DSM 18602</strain>
    </source>
</reference>